<evidence type="ECO:0000256" key="3">
    <source>
        <dbReference type="ARBA" id="ARBA00022898"/>
    </source>
</evidence>
<dbReference type="InterPro" id="IPR009006">
    <property type="entry name" value="Ala_racemase/Decarboxylase_C"/>
</dbReference>
<evidence type="ECO:0000256" key="6">
    <source>
        <dbReference type="NCBIfam" id="TIGR01048"/>
    </source>
</evidence>
<name>A0A0A7LEN6_9ARCH</name>
<feature type="binding site" evidence="5">
    <location>
        <position position="370"/>
    </location>
    <ligand>
        <name>substrate</name>
    </ligand>
</feature>
<feature type="domain" description="Orn/DAP/Arg decarboxylase 2 N-terminal" evidence="9">
    <location>
        <begin position="37"/>
        <end position="277"/>
    </location>
</feature>
<dbReference type="SUPFAM" id="SSF50621">
    <property type="entry name" value="Alanine racemase C-terminal domain-like"/>
    <property type="match status" value="1"/>
</dbReference>
<dbReference type="EC" id="4.1.1.20" evidence="5 6"/>
<accession>A0A0A7LEN6</accession>
<dbReference type="Proteomes" id="UP000030787">
    <property type="component" value="Chromosome"/>
</dbReference>
<organism evidence="10 11">
    <name type="scientific">Candidatus Methanoplasma termitum</name>
    <dbReference type="NCBI Taxonomy" id="1577791"/>
    <lineage>
        <taxon>Archaea</taxon>
        <taxon>Methanobacteriati</taxon>
        <taxon>Thermoplasmatota</taxon>
        <taxon>Thermoplasmata</taxon>
        <taxon>Methanomassiliicoccales</taxon>
        <taxon>Methanomassiliicoccaceae</taxon>
        <taxon>Candidatus Methanoplasma</taxon>
    </lineage>
</organism>
<dbReference type="GeneID" id="24817761"/>
<evidence type="ECO:0000256" key="1">
    <source>
        <dbReference type="ARBA" id="ARBA00001933"/>
    </source>
</evidence>
<dbReference type="InterPro" id="IPR022657">
    <property type="entry name" value="De-COase2_CS"/>
</dbReference>
<keyword evidence="5 8" id="KW-0457">Lysine biosynthesis</keyword>
<comment type="similarity">
    <text evidence="5">Belongs to the Orn/Lys/Arg decarboxylase class-II family. LysA subfamily.</text>
</comment>
<keyword evidence="5" id="KW-0028">Amino-acid biosynthesis</keyword>
<dbReference type="KEGG" id="mear:Mpt1_c00860"/>
<feature type="active site" description="Proton donor" evidence="7">
    <location>
        <position position="341"/>
    </location>
</feature>
<feature type="modified residue" description="N6-(pyridoxal phosphate)lysine" evidence="5 7">
    <location>
        <position position="61"/>
    </location>
</feature>
<dbReference type="UniPathway" id="UPA00034">
    <property type="reaction ID" value="UER00027"/>
</dbReference>
<keyword evidence="3 5" id="KW-0663">Pyridoxal phosphate</keyword>
<dbReference type="STRING" id="1577791.Mpt1_c00860"/>
<dbReference type="CDD" id="cd06828">
    <property type="entry name" value="PLPDE_III_DapDC"/>
    <property type="match status" value="1"/>
</dbReference>
<dbReference type="InterPro" id="IPR022644">
    <property type="entry name" value="De-COase2_N"/>
</dbReference>
<dbReference type="Gene3D" id="3.20.20.10">
    <property type="entry name" value="Alanine racemase"/>
    <property type="match status" value="1"/>
</dbReference>
<gene>
    <name evidence="5 10" type="primary">lysA</name>
    <name evidence="10" type="ORF">Mpt1_c00860</name>
</gene>
<feature type="binding site" evidence="5">
    <location>
        <begin position="271"/>
        <end position="274"/>
    </location>
    <ligand>
        <name>pyridoxal 5'-phosphate</name>
        <dbReference type="ChEBI" id="CHEBI:597326"/>
    </ligand>
</feature>
<evidence type="ECO:0000256" key="7">
    <source>
        <dbReference type="PIRSR" id="PIRSR600183-50"/>
    </source>
</evidence>
<dbReference type="Pfam" id="PF02784">
    <property type="entry name" value="Orn_Arg_deC_N"/>
    <property type="match status" value="1"/>
</dbReference>
<dbReference type="InterPro" id="IPR002986">
    <property type="entry name" value="DAP_deCOOHase_LysA"/>
</dbReference>
<feature type="binding site" evidence="5">
    <location>
        <position position="370"/>
    </location>
    <ligand>
        <name>pyridoxal 5'-phosphate</name>
        <dbReference type="ChEBI" id="CHEBI:597326"/>
    </ligand>
</feature>
<feature type="binding site" evidence="5">
    <location>
        <position position="314"/>
    </location>
    <ligand>
        <name>substrate</name>
    </ligand>
</feature>
<dbReference type="Gene3D" id="2.40.37.10">
    <property type="entry name" value="Lyase, Ornithine Decarboxylase, Chain A, domain 1"/>
    <property type="match status" value="1"/>
</dbReference>
<dbReference type="NCBIfam" id="TIGR01048">
    <property type="entry name" value="lysA"/>
    <property type="match status" value="1"/>
</dbReference>
<dbReference type="RefSeq" id="WP_048111247.1">
    <property type="nucleotide sequence ID" value="NZ_CP010070.1"/>
</dbReference>
<feature type="binding site" evidence="5">
    <location>
        <position position="274"/>
    </location>
    <ligand>
        <name>substrate</name>
    </ligand>
</feature>
<dbReference type="HOGENOM" id="CLU_026444_0_2_2"/>
<evidence type="ECO:0000256" key="4">
    <source>
        <dbReference type="ARBA" id="ARBA00023239"/>
    </source>
</evidence>
<evidence type="ECO:0000256" key="5">
    <source>
        <dbReference type="HAMAP-Rule" id="MF_02120"/>
    </source>
</evidence>
<reference evidence="10 11" key="1">
    <citation type="journal article" date="2014" name="Appl. Environ. Microbiol.">
        <title>Comparative Genome Analysis of 'Candidatus Methanoplasma termitum' Indicates a New Mode of Energy Metabolism in the Seventh Order of Methanogens.</title>
        <authorList>
            <person name="Lang K."/>
            <person name="Schuldes J."/>
            <person name="Klingl A."/>
            <person name="Poehlein A."/>
            <person name="Daniel R."/>
            <person name="Brune A."/>
        </authorList>
    </citation>
    <scope>NUCLEOTIDE SEQUENCE [LARGE SCALE GENOMIC DNA]</scope>
    <source>
        <strain evidence="11">Mpt1</strain>
    </source>
</reference>
<dbReference type="PROSITE" id="PS00879">
    <property type="entry name" value="ODR_DC_2_2"/>
    <property type="match status" value="1"/>
</dbReference>
<feature type="binding site" evidence="5">
    <location>
        <position position="342"/>
    </location>
    <ligand>
        <name>substrate</name>
    </ligand>
</feature>
<dbReference type="InterPro" id="IPR000183">
    <property type="entry name" value="Orn/DAP/Arg_de-COase"/>
</dbReference>
<dbReference type="HAMAP" id="MF_02120">
    <property type="entry name" value="LysA"/>
    <property type="match status" value="1"/>
</dbReference>
<dbReference type="PRINTS" id="PR01181">
    <property type="entry name" value="DAPDCRBXLASE"/>
</dbReference>
<evidence type="ECO:0000259" key="9">
    <source>
        <dbReference type="Pfam" id="PF02784"/>
    </source>
</evidence>
<dbReference type="FunFam" id="3.20.20.10:FF:000003">
    <property type="entry name" value="Diaminopimelate decarboxylase"/>
    <property type="match status" value="1"/>
</dbReference>
<comment type="catalytic activity">
    <reaction evidence="5 8">
        <text>meso-2,6-diaminopimelate + H(+) = L-lysine + CO2</text>
        <dbReference type="Rhea" id="RHEA:15101"/>
        <dbReference type="ChEBI" id="CHEBI:15378"/>
        <dbReference type="ChEBI" id="CHEBI:16526"/>
        <dbReference type="ChEBI" id="CHEBI:32551"/>
        <dbReference type="ChEBI" id="CHEBI:57791"/>
        <dbReference type="EC" id="4.1.1.20"/>
    </reaction>
</comment>
<dbReference type="PRINTS" id="PR01179">
    <property type="entry name" value="ODADCRBXLASE"/>
</dbReference>
<dbReference type="PANTHER" id="PTHR43727:SF2">
    <property type="entry name" value="GROUP IV DECARBOXYLASE"/>
    <property type="match status" value="1"/>
</dbReference>
<feature type="binding site" evidence="5">
    <location>
        <position position="310"/>
    </location>
    <ligand>
        <name>substrate</name>
    </ligand>
</feature>
<dbReference type="EMBL" id="CP010070">
    <property type="protein sequence ID" value="AIZ55991.1"/>
    <property type="molecule type" value="Genomic_DNA"/>
</dbReference>
<keyword evidence="2 5" id="KW-0210">Decarboxylase</keyword>
<evidence type="ECO:0000256" key="2">
    <source>
        <dbReference type="ARBA" id="ARBA00022793"/>
    </source>
</evidence>
<feature type="binding site" evidence="5">
    <location>
        <position position="234"/>
    </location>
    <ligand>
        <name>pyridoxal 5'-phosphate</name>
        <dbReference type="ChEBI" id="CHEBI:597326"/>
    </ligand>
</feature>
<dbReference type="InterPro" id="IPR022653">
    <property type="entry name" value="De-COase2_pyr-phos_BS"/>
</dbReference>
<comment type="subunit">
    <text evidence="5">Homodimer.</text>
</comment>
<proteinExistence type="inferred from homology"/>
<keyword evidence="11" id="KW-1185">Reference proteome</keyword>
<sequence>MRNFESKNGVMMFGGIPVTDIAKEFGTPVYVTEEKRLRENYRNIYNAFSKHMDTRINYACKANTNLAILKILESEGCGIDAVSVGEVMTCLKAGFDPDKIMYTGVNVSNEELKAVTDMGVMINVDSASELERLAKINRSLPISFRITPDVGSGHSAKVVTGSKGSKFGIPKSQVIKTYLRAKELGFKIKGIHAHIGSGGLTVEPFVDVVEVLIEITNKLKEKGIDLEFIDIGGGIGVPYHQNEPEMDINDLGATLTEMILEGTDVRTILLEPGRYIVCDSTVLLTKCVDVKDAGVKKYIGVDAGFNTLVRPAMYDSYHHVEIGNKFGKACTAKYDVVGPICESGDHLAHDRVLPDPDEGDIVVVYDAGAYGFSMSSNYNTRPLCREVLVNGGKAELIRESETVEEQWRHQRIPARLMR</sequence>
<comment type="pathway">
    <text evidence="5 8">Amino-acid biosynthesis; L-lysine biosynthesis via DAP pathway; L-lysine from DL-2,6-diaminopimelate: step 1/1.</text>
</comment>
<evidence type="ECO:0000313" key="11">
    <source>
        <dbReference type="Proteomes" id="UP000030787"/>
    </source>
</evidence>
<dbReference type="AlphaFoldDB" id="A0A0A7LEN6"/>
<evidence type="ECO:0000313" key="10">
    <source>
        <dbReference type="EMBL" id="AIZ55991.1"/>
    </source>
</evidence>
<protein>
    <recommendedName>
        <fullName evidence="5 6">Diaminopimelate decarboxylase</fullName>
        <shortName evidence="5">DAP decarboxylase</shortName>
        <shortName evidence="5">DAPDC</shortName>
        <ecNumber evidence="5 6">4.1.1.20</ecNumber>
    </recommendedName>
</protein>
<dbReference type="GO" id="GO:0009089">
    <property type="term" value="P:lysine biosynthetic process via diaminopimelate"/>
    <property type="evidence" value="ECO:0007669"/>
    <property type="project" value="UniProtKB-UniRule"/>
</dbReference>
<evidence type="ECO:0000256" key="8">
    <source>
        <dbReference type="RuleBase" id="RU003738"/>
    </source>
</evidence>
<keyword evidence="4 5" id="KW-0456">Lyase</keyword>
<dbReference type="PROSITE" id="PS00878">
    <property type="entry name" value="ODR_DC_2_1"/>
    <property type="match status" value="1"/>
</dbReference>
<dbReference type="GO" id="GO:0008836">
    <property type="term" value="F:diaminopimelate decarboxylase activity"/>
    <property type="evidence" value="ECO:0007669"/>
    <property type="project" value="UniProtKB-UniRule"/>
</dbReference>
<dbReference type="InterPro" id="IPR029066">
    <property type="entry name" value="PLP-binding_barrel"/>
</dbReference>
<comment type="cofactor">
    <cofactor evidence="1 5 7 8">
        <name>pyridoxal 5'-phosphate</name>
        <dbReference type="ChEBI" id="CHEBI:597326"/>
    </cofactor>
</comment>
<dbReference type="PANTHER" id="PTHR43727">
    <property type="entry name" value="DIAMINOPIMELATE DECARBOXYLASE"/>
    <property type="match status" value="1"/>
</dbReference>
<dbReference type="GO" id="GO:0030170">
    <property type="term" value="F:pyridoxal phosphate binding"/>
    <property type="evidence" value="ECO:0007669"/>
    <property type="project" value="UniProtKB-UniRule"/>
</dbReference>
<dbReference type="OrthoDB" id="18565at2157"/>
<comment type="function">
    <text evidence="5">Specifically catalyzes the decarboxylation of meso-diaminopimelate (meso-DAP) to L-lysine.</text>
</comment>
<dbReference type="SUPFAM" id="SSF51419">
    <property type="entry name" value="PLP-binding barrel"/>
    <property type="match status" value="1"/>
</dbReference>